<feature type="region of interest" description="Disordered" evidence="1">
    <location>
        <begin position="1"/>
        <end position="77"/>
    </location>
</feature>
<feature type="compositionally biased region" description="Polar residues" evidence="1">
    <location>
        <begin position="44"/>
        <end position="67"/>
    </location>
</feature>
<proteinExistence type="predicted"/>
<feature type="region of interest" description="Disordered" evidence="1">
    <location>
        <begin position="242"/>
        <end position="266"/>
    </location>
</feature>
<evidence type="ECO:0000256" key="1">
    <source>
        <dbReference type="SAM" id="MobiDB-lite"/>
    </source>
</evidence>
<keyword evidence="3" id="KW-1185">Reference proteome</keyword>
<sequence>MIPVPTVHTENTADGFETDAPQETPPPESIRSVFHPPHLEWSESVFNEPTTTSGPRSPTLVSTQYSTDFPPEVTQPPAPTVFTHSGLTIQSVPVMTAKTATGEGGLVRTSKGVDYQYVINSITLVIGSPTTINNIPVALTVDSSGSTVLIAGEMTTTLSVPASVPQMAQTPDAAAAITIATTVVEGTTKYIIAGQTLAPGHPITVGNIPMSIATGDGSTVLIVGDMTTTFTDGHATKITTELGPSTAAPPGDASFNQNTEPSSTNVKAGATRVKSLESLFATVAGIAALILTFD</sequence>
<gene>
    <name evidence="2" type="ORF">EJ02DRAFT_460361</name>
</gene>
<accession>A0A6A5S464</accession>
<feature type="compositionally biased region" description="Polar residues" evidence="1">
    <location>
        <begin position="254"/>
        <end position="266"/>
    </location>
</feature>
<evidence type="ECO:0000313" key="3">
    <source>
        <dbReference type="Proteomes" id="UP000800038"/>
    </source>
</evidence>
<dbReference type="AlphaFoldDB" id="A0A6A5S464"/>
<organism evidence="2 3">
    <name type="scientific">Clathrospora elynae</name>
    <dbReference type="NCBI Taxonomy" id="706981"/>
    <lineage>
        <taxon>Eukaryota</taxon>
        <taxon>Fungi</taxon>
        <taxon>Dikarya</taxon>
        <taxon>Ascomycota</taxon>
        <taxon>Pezizomycotina</taxon>
        <taxon>Dothideomycetes</taxon>
        <taxon>Pleosporomycetidae</taxon>
        <taxon>Pleosporales</taxon>
        <taxon>Diademaceae</taxon>
        <taxon>Clathrospora</taxon>
    </lineage>
</organism>
<dbReference type="EMBL" id="ML976268">
    <property type="protein sequence ID" value="KAF1935451.1"/>
    <property type="molecule type" value="Genomic_DNA"/>
</dbReference>
<dbReference type="Proteomes" id="UP000800038">
    <property type="component" value="Unassembled WGS sequence"/>
</dbReference>
<reference evidence="2" key="1">
    <citation type="journal article" date="2020" name="Stud. Mycol.">
        <title>101 Dothideomycetes genomes: a test case for predicting lifestyles and emergence of pathogens.</title>
        <authorList>
            <person name="Haridas S."/>
            <person name="Albert R."/>
            <person name="Binder M."/>
            <person name="Bloem J."/>
            <person name="Labutti K."/>
            <person name="Salamov A."/>
            <person name="Andreopoulos B."/>
            <person name="Baker S."/>
            <person name="Barry K."/>
            <person name="Bills G."/>
            <person name="Bluhm B."/>
            <person name="Cannon C."/>
            <person name="Castanera R."/>
            <person name="Culley D."/>
            <person name="Daum C."/>
            <person name="Ezra D."/>
            <person name="Gonzalez J."/>
            <person name="Henrissat B."/>
            <person name="Kuo A."/>
            <person name="Liang C."/>
            <person name="Lipzen A."/>
            <person name="Lutzoni F."/>
            <person name="Magnuson J."/>
            <person name="Mondo S."/>
            <person name="Nolan M."/>
            <person name="Ohm R."/>
            <person name="Pangilinan J."/>
            <person name="Park H.-J."/>
            <person name="Ramirez L."/>
            <person name="Alfaro M."/>
            <person name="Sun H."/>
            <person name="Tritt A."/>
            <person name="Yoshinaga Y."/>
            <person name="Zwiers L.-H."/>
            <person name="Turgeon B."/>
            <person name="Goodwin S."/>
            <person name="Spatafora J."/>
            <person name="Crous P."/>
            <person name="Grigoriev I."/>
        </authorList>
    </citation>
    <scope>NUCLEOTIDE SEQUENCE</scope>
    <source>
        <strain evidence="2">CBS 161.51</strain>
    </source>
</reference>
<evidence type="ECO:0000313" key="2">
    <source>
        <dbReference type="EMBL" id="KAF1935451.1"/>
    </source>
</evidence>
<name>A0A6A5S464_9PLEO</name>
<protein>
    <submittedName>
        <fullName evidence="2">Uncharacterized protein</fullName>
    </submittedName>
</protein>
<dbReference type="OrthoDB" id="3944128at2759"/>